<name>A0A532UYS6_UNCL8</name>
<protein>
    <recommendedName>
        <fullName evidence="3">Periplasmic heavy metal sensor</fullName>
    </recommendedName>
</protein>
<proteinExistence type="predicted"/>
<evidence type="ECO:0008006" key="3">
    <source>
        <dbReference type="Google" id="ProtNLM"/>
    </source>
</evidence>
<dbReference type="Proteomes" id="UP000319619">
    <property type="component" value="Unassembled WGS sequence"/>
</dbReference>
<comment type="caution">
    <text evidence="1">The sequence shown here is derived from an EMBL/GenBank/DDBJ whole genome shotgun (WGS) entry which is preliminary data.</text>
</comment>
<accession>A0A532UYS6</accession>
<dbReference type="AlphaFoldDB" id="A0A532UYS6"/>
<dbReference type="EMBL" id="NJBN01000006">
    <property type="protein sequence ID" value="TKJ40100.1"/>
    <property type="molecule type" value="Genomic_DNA"/>
</dbReference>
<reference evidence="1 2" key="1">
    <citation type="submission" date="2017-06" db="EMBL/GenBank/DDBJ databases">
        <title>Novel microbial phyla capable of carbon fixation and sulfur reduction in deep-sea sediments.</title>
        <authorList>
            <person name="Huang J."/>
            <person name="Baker B."/>
            <person name="Wang Y."/>
        </authorList>
    </citation>
    <scope>NUCLEOTIDE SEQUENCE [LARGE SCALE GENOMIC DNA]</scope>
    <source>
        <strain evidence="1">B3_LCP</strain>
    </source>
</reference>
<sequence>MLSRSHIFILTWAILLPAVVYAQGPPPVPGPAQRHRAKMEAKIKTMKIWKMTEELELTEEQATRFFPLLNEMEKRMEEVEENRREVLRKMGDLVWSNDGDDDKIDEFLNILEELGAKQLEIRKQFRQDAEQILQSKQIGRMVLFNHRFPEIVRELIRDMEVPRSHDRRPGPPDPGW</sequence>
<evidence type="ECO:0000313" key="2">
    <source>
        <dbReference type="Proteomes" id="UP000319619"/>
    </source>
</evidence>
<gene>
    <name evidence="1" type="ORF">CEE37_10210</name>
</gene>
<organism evidence="1 2">
    <name type="scientific">candidate division LCP-89 bacterium B3_LCP</name>
    <dbReference type="NCBI Taxonomy" id="2012998"/>
    <lineage>
        <taxon>Bacteria</taxon>
        <taxon>Pseudomonadati</taxon>
        <taxon>Bacteria division LCP-89</taxon>
    </lineage>
</organism>
<dbReference type="Gene3D" id="1.20.120.1490">
    <property type="match status" value="1"/>
</dbReference>
<evidence type="ECO:0000313" key="1">
    <source>
        <dbReference type="EMBL" id="TKJ40100.1"/>
    </source>
</evidence>